<dbReference type="SUPFAM" id="SSF53067">
    <property type="entry name" value="Actin-like ATPase domain"/>
    <property type="match status" value="2"/>
</dbReference>
<comment type="similarity">
    <text evidence="4">Belongs to the heat shock protein 70 family.</text>
</comment>
<dbReference type="NCBIfam" id="NF001413">
    <property type="entry name" value="PRK00290.1"/>
    <property type="match status" value="1"/>
</dbReference>
<dbReference type="Pfam" id="PF00012">
    <property type="entry name" value="HSP70"/>
    <property type="match status" value="1"/>
</dbReference>
<comment type="caution">
    <text evidence="8">The sequence shown here is derived from an EMBL/GenBank/DDBJ whole genome shotgun (WGS) entry which is preliminary data.</text>
</comment>
<dbReference type="InterPro" id="IPR018181">
    <property type="entry name" value="Heat_shock_70_CS"/>
</dbReference>
<dbReference type="PANTHER" id="PTHR19375">
    <property type="entry name" value="HEAT SHOCK PROTEIN 70KDA"/>
    <property type="match status" value="1"/>
</dbReference>
<dbReference type="PROSITE" id="PS01036">
    <property type="entry name" value="HSP70_3"/>
    <property type="match status" value="1"/>
</dbReference>
<organism evidence="8 9">
    <name type="scientific">Seminavis robusta</name>
    <dbReference type="NCBI Taxonomy" id="568900"/>
    <lineage>
        <taxon>Eukaryota</taxon>
        <taxon>Sar</taxon>
        <taxon>Stramenopiles</taxon>
        <taxon>Ochrophyta</taxon>
        <taxon>Bacillariophyta</taxon>
        <taxon>Bacillariophyceae</taxon>
        <taxon>Bacillariophycidae</taxon>
        <taxon>Naviculales</taxon>
        <taxon>Naviculaceae</taxon>
        <taxon>Seminavis</taxon>
    </lineage>
</organism>
<dbReference type="SUPFAM" id="SSF100920">
    <property type="entry name" value="Heat shock protein 70kD (HSP70), peptide-binding domain"/>
    <property type="match status" value="1"/>
</dbReference>
<name>A0A9N8HWP1_9STRA</name>
<dbReference type="SUPFAM" id="SSF100934">
    <property type="entry name" value="Heat shock protein 70kD (HSP70), C-terminal subdomain"/>
    <property type="match status" value="1"/>
</dbReference>
<feature type="chain" id="PRO_5040106269" evidence="7">
    <location>
        <begin position="35"/>
        <end position="663"/>
    </location>
</feature>
<dbReference type="Gene3D" id="2.60.34.10">
    <property type="entry name" value="Substrate Binding Domain Of DNAk, Chain A, domain 1"/>
    <property type="match status" value="1"/>
</dbReference>
<protein>
    <submittedName>
        <fullName evidence="8">Heat shock 70 kDa protein</fullName>
    </submittedName>
</protein>
<keyword evidence="9" id="KW-1185">Reference proteome</keyword>
<evidence type="ECO:0000313" key="8">
    <source>
        <dbReference type="EMBL" id="CAB9530078.1"/>
    </source>
</evidence>
<dbReference type="Gene3D" id="1.20.1270.10">
    <property type="match status" value="1"/>
</dbReference>
<sequence length="663" mass="72648">MKKSITTRKSPRARNFILLLICCIACFSLAGAAASTSPPNSPVIGIDLGTTYSCVGVYKNGAVEILQNEQGNRITPSYVAFTENGERLVGDSAKNQATINPGNTIFDVKRLIGRKYSDASVQSDKKLVPYNIISDQRDKPLIQIIHGNETMTFTPEEVSAMVLQKMKFTAESFLGQEIQNAVVTVPAYFTDAQRQATKDAGTIANLKVDRIMNEPTAAALAYGIDKMDGEATVLVFDLGGGTFDVSLLTMDAGVFEVGRTSGDTHLGGEDFDQRVMQYFIKLMEKKSNVDISDNKLALQKLRKEVERVKRALSSQQQARLEIDDLANGYDFSETLTRARFEELNHDLFKKTLAPVKQVLEETGTSKAEVDAVVLVGGSTRIPKIQQMLSDFFDGKELSKGVNPDEAVAYGAAVQGAILSGADAFNDIILIDATPLSQGIETVGGVMTNIIKKGTTIPVKKSQTFSTSQENQANVLIQVFEGERAMTKDNHLLGRFELTGIPPAPRGVPQIEVTFEVDADGILQVAALDKGTGKSEKITITAEKGRLSQEEIDAMIKDAEEYAEEDRKLRAKIDARNGLESHLYSLKNAVEETDGHLSSVDKKDLTDLIDETLDWMEENPEAEKDEIDGKLKELEAIANPIMRDLYNEGGTSMNKEDEFDEEDL</sequence>
<feature type="coiled-coil region" evidence="5">
    <location>
        <begin position="291"/>
        <end position="318"/>
    </location>
</feature>
<evidence type="ECO:0000256" key="2">
    <source>
        <dbReference type="ARBA" id="ARBA00022824"/>
    </source>
</evidence>
<feature type="signal peptide" evidence="7">
    <location>
        <begin position="1"/>
        <end position="34"/>
    </location>
</feature>
<evidence type="ECO:0000256" key="7">
    <source>
        <dbReference type="SAM" id="SignalP"/>
    </source>
</evidence>
<keyword evidence="1 4" id="KW-0547">Nucleotide-binding</keyword>
<accession>A0A9N8HWP1</accession>
<keyword evidence="3 4" id="KW-0067">ATP-binding</keyword>
<dbReference type="PRINTS" id="PR00301">
    <property type="entry name" value="HEATSHOCK70"/>
</dbReference>
<dbReference type="EMBL" id="CAICTM010002732">
    <property type="protein sequence ID" value="CAB9530078.1"/>
    <property type="molecule type" value="Genomic_DNA"/>
</dbReference>
<dbReference type="CDD" id="cd10241">
    <property type="entry name" value="ASKHA_NBD_HSP70_BiP"/>
    <property type="match status" value="1"/>
</dbReference>
<dbReference type="InterPro" id="IPR029048">
    <property type="entry name" value="HSP70_C_sf"/>
</dbReference>
<dbReference type="Gene3D" id="3.30.420.40">
    <property type="match status" value="2"/>
</dbReference>
<dbReference type="InterPro" id="IPR043129">
    <property type="entry name" value="ATPase_NBD"/>
</dbReference>
<proteinExistence type="inferred from homology"/>
<evidence type="ECO:0000256" key="5">
    <source>
        <dbReference type="SAM" id="Coils"/>
    </source>
</evidence>
<dbReference type="Gene3D" id="3.90.640.10">
    <property type="entry name" value="Actin, Chain A, domain 4"/>
    <property type="match status" value="1"/>
</dbReference>
<dbReference type="PROSITE" id="PS00297">
    <property type="entry name" value="HSP70_1"/>
    <property type="match status" value="1"/>
</dbReference>
<dbReference type="PROSITE" id="PS00329">
    <property type="entry name" value="HSP70_2"/>
    <property type="match status" value="1"/>
</dbReference>
<dbReference type="InterPro" id="IPR042050">
    <property type="entry name" value="BIP_NBD"/>
</dbReference>
<evidence type="ECO:0000256" key="3">
    <source>
        <dbReference type="ARBA" id="ARBA00022840"/>
    </source>
</evidence>
<keyword evidence="5" id="KW-0175">Coiled coil</keyword>
<dbReference type="FunFam" id="3.90.640.10:FF:000002">
    <property type="entry name" value="Heat shock 70 kDa"/>
    <property type="match status" value="1"/>
</dbReference>
<keyword evidence="7" id="KW-0732">Signal</keyword>
<dbReference type="FunFam" id="3.30.420.40:FF:000026">
    <property type="entry name" value="Heat shock protein 70"/>
    <property type="match status" value="1"/>
</dbReference>
<dbReference type="OrthoDB" id="2401965at2759"/>
<keyword evidence="8" id="KW-0346">Stress response</keyword>
<evidence type="ECO:0000256" key="6">
    <source>
        <dbReference type="SAM" id="MobiDB-lite"/>
    </source>
</evidence>
<dbReference type="InterPro" id="IPR013126">
    <property type="entry name" value="Hsp_70_fam"/>
</dbReference>
<reference evidence="8" key="1">
    <citation type="submission" date="2020-06" db="EMBL/GenBank/DDBJ databases">
        <authorList>
            <consortium name="Plant Systems Biology data submission"/>
        </authorList>
    </citation>
    <scope>NUCLEOTIDE SEQUENCE</scope>
    <source>
        <strain evidence="8">D6</strain>
    </source>
</reference>
<keyword evidence="2" id="KW-0256">Endoplasmic reticulum</keyword>
<gene>
    <name evidence="8" type="ORF">SEMRO_2734_G335850.1</name>
</gene>
<dbReference type="Proteomes" id="UP001153069">
    <property type="component" value="Unassembled WGS sequence"/>
</dbReference>
<dbReference type="GO" id="GO:0005524">
    <property type="term" value="F:ATP binding"/>
    <property type="evidence" value="ECO:0007669"/>
    <property type="project" value="UniProtKB-KW"/>
</dbReference>
<feature type="region of interest" description="Disordered" evidence="6">
    <location>
        <begin position="642"/>
        <end position="663"/>
    </location>
</feature>
<evidence type="ECO:0000256" key="1">
    <source>
        <dbReference type="ARBA" id="ARBA00022741"/>
    </source>
</evidence>
<evidence type="ECO:0000313" key="9">
    <source>
        <dbReference type="Proteomes" id="UP001153069"/>
    </source>
</evidence>
<dbReference type="AlphaFoldDB" id="A0A9N8HWP1"/>
<dbReference type="GO" id="GO:0140662">
    <property type="term" value="F:ATP-dependent protein folding chaperone"/>
    <property type="evidence" value="ECO:0007669"/>
    <property type="project" value="InterPro"/>
</dbReference>
<evidence type="ECO:0000256" key="4">
    <source>
        <dbReference type="RuleBase" id="RU003322"/>
    </source>
</evidence>
<dbReference type="FunFam" id="2.60.34.10:FF:000002">
    <property type="entry name" value="Heat shock 70 kDa"/>
    <property type="match status" value="1"/>
</dbReference>
<dbReference type="InterPro" id="IPR029047">
    <property type="entry name" value="HSP70_peptide-bd_sf"/>
</dbReference>